<dbReference type="Gene3D" id="3.40.50.80">
    <property type="entry name" value="Nucleotide-binding domain of ferredoxin-NADP reductase (FNR) module"/>
    <property type="match status" value="1"/>
</dbReference>
<evidence type="ECO:0000256" key="1">
    <source>
        <dbReference type="ARBA" id="ARBA00001974"/>
    </source>
</evidence>
<evidence type="ECO:0000259" key="8">
    <source>
        <dbReference type="PROSITE" id="PS51085"/>
    </source>
</evidence>
<dbReference type="InterPro" id="IPR017927">
    <property type="entry name" value="FAD-bd_FR_type"/>
</dbReference>
<comment type="cofactor">
    <cofactor evidence="1">
        <name>FAD</name>
        <dbReference type="ChEBI" id="CHEBI:57692"/>
    </cofactor>
</comment>
<dbReference type="InterPro" id="IPR017938">
    <property type="entry name" value="Riboflavin_synthase-like_b-brl"/>
</dbReference>
<proteinExistence type="predicted"/>
<keyword evidence="10" id="KW-0489">Methyltransferase</keyword>
<keyword evidence="6" id="KW-0408">Iron</keyword>
<keyword evidence="10" id="KW-0808">Transferase</keyword>
<dbReference type="Gene3D" id="2.40.30.10">
    <property type="entry name" value="Translation factors"/>
    <property type="match status" value="1"/>
</dbReference>
<evidence type="ECO:0000313" key="10">
    <source>
        <dbReference type="EMBL" id="EFL28297.1"/>
    </source>
</evidence>
<dbReference type="InterPro" id="IPR001041">
    <property type="entry name" value="2Fe-2S_ferredoxin-type"/>
</dbReference>
<dbReference type="PROSITE" id="PS51384">
    <property type="entry name" value="FAD_FR"/>
    <property type="match status" value="1"/>
</dbReference>
<dbReference type="GO" id="GO:0016491">
    <property type="term" value="F:oxidoreductase activity"/>
    <property type="evidence" value="ECO:0007669"/>
    <property type="project" value="UniProtKB-KW"/>
</dbReference>
<dbReference type="InterPro" id="IPR039261">
    <property type="entry name" value="FNR_nucleotide-bd"/>
</dbReference>
<dbReference type="PROSITE" id="PS51085">
    <property type="entry name" value="2FE2S_FER_2"/>
    <property type="match status" value="1"/>
</dbReference>
<dbReference type="PANTHER" id="PTHR47354">
    <property type="entry name" value="NADH OXIDOREDUCTASE HCR"/>
    <property type="match status" value="1"/>
</dbReference>
<dbReference type="GO" id="GO:0046872">
    <property type="term" value="F:metal ion binding"/>
    <property type="evidence" value="ECO:0007669"/>
    <property type="project" value="UniProtKB-KW"/>
</dbReference>
<keyword evidence="3" id="KW-0001">2Fe-2S</keyword>
<dbReference type="PANTHER" id="PTHR47354:SF1">
    <property type="entry name" value="CARNITINE MONOOXYGENASE REDUCTASE SUBUNIT"/>
    <property type="match status" value="1"/>
</dbReference>
<feature type="domain" description="2Fe-2S ferredoxin-type" evidence="8">
    <location>
        <begin position="235"/>
        <end position="319"/>
    </location>
</feature>
<dbReference type="Proteomes" id="UP000003963">
    <property type="component" value="Unassembled WGS sequence"/>
</dbReference>
<gene>
    <name evidence="10" type="ORF">SSOG_08011</name>
</gene>
<keyword evidence="4" id="KW-0479">Metal-binding</keyword>
<dbReference type="PROSITE" id="PS00197">
    <property type="entry name" value="2FE2S_FER_1"/>
    <property type="match status" value="1"/>
</dbReference>
<dbReference type="GO" id="GO:0008168">
    <property type="term" value="F:methyltransferase activity"/>
    <property type="evidence" value="ECO:0007669"/>
    <property type="project" value="UniProtKB-KW"/>
</dbReference>
<dbReference type="AlphaFoldDB" id="D9WS53"/>
<dbReference type="STRING" id="457427.SSOG_08011"/>
<protein>
    <submittedName>
        <fullName evidence="10">Vanillate O-demethylase oxidoreductase</fullName>
    </submittedName>
</protein>
<dbReference type="Gene3D" id="3.10.20.30">
    <property type="match status" value="1"/>
</dbReference>
<dbReference type="PRINTS" id="PR00409">
    <property type="entry name" value="PHDIOXRDTASE"/>
</dbReference>
<evidence type="ECO:0000256" key="5">
    <source>
        <dbReference type="ARBA" id="ARBA00023002"/>
    </source>
</evidence>
<dbReference type="InterPro" id="IPR006058">
    <property type="entry name" value="2Fe2S_fd_BS"/>
</dbReference>
<dbReference type="SUPFAM" id="SSF54292">
    <property type="entry name" value="2Fe-2S ferredoxin-like"/>
    <property type="match status" value="1"/>
</dbReference>
<dbReference type="CDD" id="cd00207">
    <property type="entry name" value="fer2"/>
    <property type="match status" value="1"/>
</dbReference>
<feature type="domain" description="FAD-binding FR-type" evidence="9">
    <location>
        <begin position="3"/>
        <end position="105"/>
    </location>
</feature>
<dbReference type="SUPFAM" id="SSF52343">
    <property type="entry name" value="Ferredoxin reductase-like, C-terminal NADP-linked domain"/>
    <property type="match status" value="1"/>
</dbReference>
<dbReference type="SUPFAM" id="SSF63380">
    <property type="entry name" value="Riboflavin synthase domain-like"/>
    <property type="match status" value="1"/>
</dbReference>
<dbReference type="InterPro" id="IPR050415">
    <property type="entry name" value="MRET"/>
</dbReference>
<organism evidence="10 11">
    <name type="scientific">Streptomyces himastatinicus ATCC 53653</name>
    <dbReference type="NCBI Taxonomy" id="457427"/>
    <lineage>
        <taxon>Bacteria</taxon>
        <taxon>Bacillati</taxon>
        <taxon>Actinomycetota</taxon>
        <taxon>Actinomycetes</taxon>
        <taxon>Kitasatosporales</taxon>
        <taxon>Streptomycetaceae</taxon>
        <taxon>Streptomyces</taxon>
        <taxon>Streptomyces violaceusniger group</taxon>
    </lineage>
</organism>
<evidence type="ECO:0000256" key="6">
    <source>
        <dbReference type="ARBA" id="ARBA00023004"/>
    </source>
</evidence>
<dbReference type="GO" id="GO:0051537">
    <property type="term" value="F:2 iron, 2 sulfur cluster binding"/>
    <property type="evidence" value="ECO:0007669"/>
    <property type="project" value="UniProtKB-KW"/>
</dbReference>
<evidence type="ECO:0000256" key="3">
    <source>
        <dbReference type="ARBA" id="ARBA00022714"/>
    </source>
</evidence>
<accession>D9WS53</accession>
<name>D9WS53_9ACTN</name>
<keyword evidence="7" id="KW-0411">Iron-sulfur</keyword>
<keyword evidence="2" id="KW-0285">Flavoprotein</keyword>
<dbReference type="Pfam" id="PF00111">
    <property type="entry name" value="Fer2"/>
    <property type="match status" value="1"/>
</dbReference>
<keyword evidence="11" id="KW-1185">Reference proteome</keyword>
<keyword evidence="5" id="KW-0560">Oxidoreductase</keyword>
<evidence type="ECO:0000256" key="4">
    <source>
        <dbReference type="ARBA" id="ARBA00022723"/>
    </source>
</evidence>
<dbReference type="InterPro" id="IPR036010">
    <property type="entry name" value="2Fe-2S_ferredoxin-like_sf"/>
</dbReference>
<reference evidence="10 11" key="1">
    <citation type="submission" date="2009-02" db="EMBL/GenBank/DDBJ databases">
        <title>Annotation of Streptomyces hygroscopicus strain ATCC 53653.</title>
        <authorList>
            <consortium name="The Broad Institute Genome Sequencing Platform"/>
            <consortium name="Broad Institute Microbial Sequencing Center"/>
            <person name="Fischbach M."/>
            <person name="Godfrey P."/>
            <person name="Ward D."/>
            <person name="Young S."/>
            <person name="Zeng Q."/>
            <person name="Koehrsen M."/>
            <person name="Alvarado L."/>
            <person name="Berlin A.M."/>
            <person name="Bochicchio J."/>
            <person name="Borenstein D."/>
            <person name="Chapman S.B."/>
            <person name="Chen Z."/>
            <person name="Engels R."/>
            <person name="Freedman E."/>
            <person name="Gellesch M."/>
            <person name="Goldberg J."/>
            <person name="Griggs A."/>
            <person name="Gujja S."/>
            <person name="Heilman E.R."/>
            <person name="Heiman D.I."/>
            <person name="Hepburn T.A."/>
            <person name="Howarth C."/>
            <person name="Jen D."/>
            <person name="Larson L."/>
            <person name="Lewis B."/>
            <person name="Mehta T."/>
            <person name="Park D."/>
            <person name="Pearson M."/>
            <person name="Richards J."/>
            <person name="Roberts A."/>
            <person name="Saif S."/>
            <person name="Shea T.D."/>
            <person name="Shenoy N."/>
            <person name="Sisk P."/>
            <person name="Stolte C."/>
            <person name="Sykes S.N."/>
            <person name="Thomson T."/>
            <person name="Walk T."/>
            <person name="White J."/>
            <person name="Yandava C."/>
            <person name="Straight P."/>
            <person name="Clardy J."/>
            <person name="Hung D."/>
            <person name="Kolter R."/>
            <person name="Mekalanos J."/>
            <person name="Walker S."/>
            <person name="Walsh C.T."/>
            <person name="Wieland-Brown L.C."/>
            <person name="Haas B."/>
            <person name="Nusbaum C."/>
            <person name="Birren B."/>
        </authorList>
    </citation>
    <scope>NUCLEOTIDE SEQUENCE [LARGE SCALE GENOMIC DNA]</scope>
    <source>
        <strain evidence="10 11">ATCC 53653</strain>
    </source>
</reference>
<evidence type="ECO:0000259" key="9">
    <source>
        <dbReference type="PROSITE" id="PS51384"/>
    </source>
</evidence>
<dbReference type="CDD" id="cd06185">
    <property type="entry name" value="PDR_like"/>
    <property type="match status" value="1"/>
</dbReference>
<evidence type="ECO:0000313" key="11">
    <source>
        <dbReference type="Proteomes" id="UP000003963"/>
    </source>
</evidence>
<dbReference type="EMBL" id="GG657754">
    <property type="protein sequence ID" value="EFL28297.1"/>
    <property type="molecule type" value="Genomic_DNA"/>
</dbReference>
<sequence length="319" mass="34210">MRHTMIRATVSEITAETGAVKCFRLRRSDGLPFAPYEAGAHVDVLGPSGITRQYSLCGPPDDGGAYVIAVKREECSRGGSSALHDQVVAGDELVVSEPRNLFRIEPGAARHVLVAAGIGITPLLSMAYQLRRTGAPFRLHYFASGREGAAFVPLLESAEFAADVEFHFGLGRDAQPGLLARALADASPATHVYTCGPKEFMQRVVEVATRSLPETHVHVEHFQPLEPAAEAGDAFDVELDTGEVFTVPPGRSIVDVLVEGGIEVDTSCREGICGTCVLPVLDGVPDHRDNCLTRKEKEAGDQIATCVSRARTARLVLEL</sequence>
<evidence type="ECO:0000256" key="7">
    <source>
        <dbReference type="ARBA" id="ARBA00023014"/>
    </source>
</evidence>
<dbReference type="InterPro" id="IPR012675">
    <property type="entry name" value="Beta-grasp_dom_sf"/>
</dbReference>
<dbReference type="GO" id="GO:0032259">
    <property type="term" value="P:methylation"/>
    <property type="evidence" value="ECO:0007669"/>
    <property type="project" value="UniProtKB-KW"/>
</dbReference>
<evidence type="ECO:0000256" key="2">
    <source>
        <dbReference type="ARBA" id="ARBA00022630"/>
    </source>
</evidence>
<dbReference type="HOGENOM" id="CLU_003827_17_0_11"/>